<sequence>MRPGLEEVRDKQFGVFTSWQVLCEYTRAEMRTLLDRGEWVRVFRGVFREVTTPPSARLRVEAARLSMGVPSLTAAYDTAAELHGFAVQHNHPTHVLGPQDSRIGRLIVHRDHVDQAELDLIQGTITTNAARTAIDVARTLSRPDALATLNAALRRGVPRSALTLELQRHHRRRGHSQAAELLELARARPRSTARLHCPNTSPPVLEQ</sequence>
<evidence type="ECO:0000313" key="1">
    <source>
        <dbReference type="EMBL" id="WUV50862.1"/>
    </source>
</evidence>
<keyword evidence="2" id="KW-1185">Reference proteome</keyword>
<proteinExistence type="predicted"/>
<protein>
    <recommendedName>
        <fullName evidence="3">AbiEi antitoxin C-terminal domain-containing protein</fullName>
    </recommendedName>
</protein>
<dbReference type="EMBL" id="CP109441">
    <property type="protein sequence ID" value="WUV50862.1"/>
    <property type="molecule type" value="Genomic_DNA"/>
</dbReference>
<evidence type="ECO:0008006" key="3">
    <source>
        <dbReference type="Google" id="ProtNLM"/>
    </source>
</evidence>
<dbReference type="RefSeq" id="WP_329415705.1">
    <property type="nucleotide sequence ID" value="NZ_CP109441.1"/>
</dbReference>
<reference evidence="1" key="1">
    <citation type="submission" date="2022-10" db="EMBL/GenBank/DDBJ databases">
        <title>The complete genomes of actinobacterial strains from the NBC collection.</title>
        <authorList>
            <person name="Joergensen T.S."/>
            <person name="Alvarez Arevalo M."/>
            <person name="Sterndorff E.B."/>
            <person name="Faurdal D."/>
            <person name="Vuksanovic O."/>
            <person name="Mourched A.-S."/>
            <person name="Charusanti P."/>
            <person name="Shaw S."/>
            <person name="Blin K."/>
            <person name="Weber T."/>
        </authorList>
    </citation>
    <scope>NUCLEOTIDE SEQUENCE</scope>
    <source>
        <strain evidence="1">NBC_01482</strain>
    </source>
</reference>
<name>A0ABZ1Z5N2_9NOCA</name>
<evidence type="ECO:0000313" key="2">
    <source>
        <dbReference type="Proteomes" id="UP001432062"/>
    </source>
</evidence>
<organism evidence="1 2">
    <name type="scientific">Nocardia vinacea</name>
    <dbReference type="NCBI Taxonomy" id="96468"/>
    <lineage>
        <taxon>Bacteria</taxon>
        <taxon>Bacillati</taxon>
        <taxon>Actinomycetota</taxon>
        <taxon>Actinomycetes</taxon>
        <taxon>Mycobacteriales</taxon>
        <taxon>Nocardiaceae</taxon>
        <taxon>Nocardia</taxon>
    </lineage>
</organism>
<dbReference type="Proteomes" id="UP001432062">
    <property type="component" value="Chromosome"/>
</dbReference>
<gene>
    <name evidence="1" type="ORF">OG563_23280</name>
</gene>
<accession>A0ABZ1Z5N2</accession>